<dbReference type="AlphaFoldDB" id="A0A1G8IXK9"/>
<keyword evidence="4" id="KW-1185">Reference proteome</keyword>
<feature type="region of interest" description="Disordered" evidence="1">
    <location>
        <begin position="80"/>
        <end position="100"/>
    </location>
</feature>
<keyword evidence="2" id="KW-0812">Transmembrane</keyword>
<feature type="compositionally biased region" description="Basic and acidic residues" evidence="1">
    <location>
        <begin position="91"/>
        <end position="100"/>
    </location>
</feature>
<reference evidence="4" key="1">
    <citation type="submission" date="2016-10" db="EMBL/GenBank/DDBJ databases">
        <authorList>
            <person name="Varghese N."/>
            <person name="Submissions S."/>
        </authorList>
    </citation>
    <scope>NUCLEOTIDE SEQUENCE [LARGE SCALE GENOMIC DNA]</scope>
    <source>
        <strain evidence="4">CGMCC 1.11012</strain>
    </source>
</reference>
<feature type="transmembrane region" description="Helical" evidence="2">
    <location>
        <begin position="108"/>
        <end position="131"/>
    </location>
</feature>
<sequence>MSQETPSYGGQAVIEGVMFGGKHINVTAVRRKNQEITFLEVPKSDKSWVIKLRKIPLLRGIVSIIDSSAKGSKHLNYSAESFAEDETDPEEAAKQKDKAKDKKKEEGWSLGMIFGVAVMGILSFLFGKLIFTLVPVFVETYLFGDAFDNYILHNLVEGVIKLILLLIYLTAISQTPVIKRLFQYHGAEHKVISAFEAGEELTVENVQKYSRLHYRCGSSFMMLTIILGVVIYSVVPWSSLTERVLQRIILLPVVIGVSFEVLKGTNAVRDVPWLKYLGYPGLWLQLLTTKEPKDDMVEVSIASFNRMRELDAMIEAKGYIDESVSGGVLDPAKG</sequence>
<evidence type="ECO:0000256" key="2">
    <source>
        <dbReference type="SAM" id="Phobius"/>
    </source>
</evidence>
<evidence type="ECO:0000313" key="3">
    <source>
        <dbReference type="EMBL" id="SDI23563.1"/>
    </source>
</evidence>
<name>A0A1G8IXK9_9BACL</name>
<protein>
    <submittedName>
        <fullName evidence="3">Uncharacterized conserved protein YqhQ</fullName>
    </submittedName>
</protein>
<keyword evidence="2" id="KW-0472">Membrane</keyword>
<evidence type="ECO:0000256" key="1">
    <source>
        <dbReference type="SAM" id="MobiDB-lite"/>
    </source>
</evidence>
<dbReference type="PANTHER" id="PTHR42867:SF1">
    <property type="entry name" value="MEMBRANE PROTEIN-RELATED"/>
    <property type="match status" value="1"/>
</dbReference>
<proteinExistence type="predicted"/>
<dbReference type="PANTHER" id="PTHR42867">
    <property type="entry name" value="MEMBRANE PROTEIN-RELATED"/>
    <property type="match status" value="1"/>
</dbReference>
<organism evidence="3 4">
    <name type="scientific">Paenibacillus typhae</name>
    <dbReference type="NCBI Taxonomy" id="1174501"/>
    <lineage>
        <taxon>Bacteria</taxon>
        <taxon>Bacillati</taxon>
        <taxon>Bacillota</taxon>
        <taxon>Bacilli</taxon>
        <taxon>Bacillales</taxon>
        <taxon>Paenibacillaceae</taxon>
        <taxon>Paenibacillus</taxon>
    </lineage>
</organism>
<evidence type="ECO:0000313" key="4">
    <source>
        <dbReference type="Proteomes" id="UP000199050"/>
    </source>
</evidence>
<dbReference type="STRING" id="1174501.SAMN05216192_1045"/>
<keyword evidence="2" id="KW-1133">Transmembrane helix</keyword>
<dbReference type="Proteomes" id="UP000199050">
    <property type="component" value="Unassembled WGS sequence"/>
</dbReference>
<dbReference type="EMBL" id="FNDX01000004">
    <property type="protein sequence ID" value="SDI23563.1"/>
    <property type="molecule type" value="Genomic_DNA"/>
</dbReference>
<dbReference type="InterPro" id="IPR010787">
    <property type="entry name" value="DUF1385"/>
</dbReference>
<feature type="transmembrane region" description="Helical" evidence="2">
    <location>
        <begin position="220"/>
        <end position="238"/>
    </location>
</feature>
<accession>A0A1G8IXK9</accession>
<gene>
    <name evidence="3" type="ORF">SAMN05216192_1045</name>
</gene>
<feature type="transmembrane region" description="Helical" evidence="2">
    <location>
        <begin position="151"/>
        <end position="171"/>
    </location>
</feature>
<dbReference type="Pfam" id="PF07136">
    <property type="entry name" value="DUF1385"/>
    <property type="match status" value="1"/>
</dbReference>